<name>A0A5J5BWK8_9ASTE</name>
<dbReference type="GO" id="GO:0009694">
    <property type="term" value="P:jasmonic acid metabolic process"/>
    <property type="evidence" value="ECO:0007669"/>
    <property type="project" value="TreeGrafter"/>
</dbReference>
<organism evidence="2 3">
    <name type="scientific">Nyssa sinensis</name>
    <dbReference type="NCBI Taxonomy" id="561372"/>
    <lineage>
        <taxon>Eukaryota</taxon>
        <taxon>Viridiplantae</taxon>
        <taxon>Streptophyta</taxon>
        <taxon>Embryophyta</taxon>
        <taxon>Tracheophyta</taxon>
        <taxon>Spermatophyta</taxon>
        <taxon>Magnoliopsida</taxon>
        <taxon>eudicotyledons</taxon>
        <taxon>Gunneridae</taxon>
        <taxon>Pentapetalae</taxon>
        <taxon>asterids</taxon>
        <taxon>Cornales</taxon>
        <taxon>Nyssaceae</taxon>
        <taxon>Nyssa</taxon>
    </lineage>
</organism>
<dbReference type="GO" id="GO:0009696">
    <property type="term" value="P:salicylic acid metabolic process"/>
    <property type="evidence" value="ECO:0007669"/>
    <property type="project" value="TreeGrafter"/>
</dbReference>
<dbReference type="InterPro" id="IPR045889">
    <property type="entry name" value="MES/HNL"/>
</dbReference>
<dbReference type="GO" id="GO:0080031">
    <property type="term" value="F:methyl salicylate esterase activity"/>
    <property type="evidence" value="ECO:0007669"/>
    <property type="project" value="TreeGrafter"/>
</dbReference>
<dbReference type="Pfam" id="PF12697">
    <property type="entry name" value="Abhydrolase_6"/>
    <property type="match status" value="1"/>
</dbReference>
<dbReference type="SUPFAM" id="SSF53474">
    <property type="entry name" value="alpha/beta-Hydrolases"/>
    <property type="match status" value="1"/>
</dbReference>
<dbReference type="PANTHER" id="PTHR10992:SF943">
    <property type="entry name" value="METHYLESTERASE 10"/>
    <property type="match status" value="1"/>
</dbReference>
<proteinExistence type="predicted"/>
<dbReference type="InterPro" id="IPR000073">
    <property type="entry name" value="AB_hydrolase_1"/>
</dbReference>
<gene>
    <name evidence="2" type="ORF">F0562_003898</name>
</gene>
<dbReference type="FunFam" id="3.40.50.1820:FF:000051">
    <property type="entry name" value="(S)-hydroxynitrile lyase"/>
    <property type="match status" value="1"/>
</dbReference>
<dbReference type="PANTHER" id="PTHR10992">
    <property type="entry name" value="METHYLESTERASE FAMILY MEMBER"/>
    <property type="match status" value="1"/>
</dbReference>
<sequence>MEYCVKKHFILVHGFGHGAWCWYRLVSLLKLAGQRVTALDLGACGVNTNTKRLNQIASISDYLQPLMDLLASLPPAEKVILVGHSYGGFMISLAMESFPHKILVAVFVTAYMPNHKDPPVTLMQQFFKRNSIDFFMDCRFIYDQENQPVSATFGPDFIATKVYQHCQPEDLELAKMLMRADGFFLEDMAKESLLTEEKYGSVDRVYIVCEEDEVMKEEFQRWLIENSPPKEVKSVVGADHMVMLSKPKELCLCLLQITEKYQ</sequence>
<dbReference type="AlphaFoldDB" id="A0A5J5BWK8"/>
<evidence type="ECO:0000313" key="3">
    <source>
        <dbReference type="Proteomes" id="UP000325577"/>
    </source>
</evidence>
<dbReference type="OrthoDB" id="408373at2759"/>
<dbReference type="InterPro" id="IPR029058">
    <property type="entry name" value="AB_hydrolase_fold"/>
</dbReference>
<dbReference type="EMBL" id="CM018032">
    <property type="protein sequence ID" value="KAA8547238.1"/>
    <property type="molecule type" value="Genomic_DNA"/>
</dbReference>
<dbReference type="Gene3D" id="3.40.50.1820">
    <property type="entry name" value="alpha/beta hydrolase"/>
    <property type="match status" value="1"/>
</dbReference>
<accession>A0A5J5BWK8</accession>
<dbReference type="GO" id="GO:0080032">
    <property type="term" value="F:methyl jasmonate esterase activity"/>
    <property type="evidence" value="ECO:0007669"/>
    <property type="project" value="TreeGrafter"/>
</dbReference>
<protein>
    <recommendedName>
        <fullName evidence="1">AB hydrolase-1 domain-containing protein</fullName>
    </recommendedName>
</protein>
<dbReference type="Proteomes" id="UP000325577">
    <property type="component" value="Linkage Group LG1"/>
</dbReference>
<keyword evidence="3" id="KW-1185">Reference proteome</keyword>
<dbReference type="GO" id="GO:0080030">
    <property type="term" value="F:methyl indole-3-acetate esterase activity"/>
    <property type="evidence" value="ECO:0007669"/>
    <property type="project" value="TreeGrafter"/>
</dbReference>
<evidence type="ECO:0000313" key="2">
    <source>
        <dbReference type="EMBL" id="KAA8547238.1"/>
    </source>
</evidence>
<reference evidence="2 3" key="1">
    <citation type="submission" date="2019-09" db="EMBL/GenBank/DDBJ databases">
        <title>A chromosome-level genome assembly of the Chinese tupelo Nyssa sinensis.</title>
        <authorList>
            <person name="Yang X."/>
            <person name="Kang M."/>
            <person name="Yang Y."/>
            <person name="Xiong H."/>
            <person name="Wang M."/>
            <person name="Zhang Z."/>
            <person name="Wang Z."/>
            <person name="Wu H."/>
            <person name="Ma T."/>
            <person name="Liu J."/>
            <person name="Xi Z."/>
        </authorList>
    </citation>
    <scope>NUCLEOTIDE SEQUENCE [LARGE SCALE GENOMIC DNA]</scope>
    <source>
        <strain evidence="2">J267</strain>
        <tissue evidence="2">Leaf</tissue>
    </source>
</reference>
<feature type="domain" description="AB hydrolase-1" evidence="1">
    <location>
        <begin position="10"/>
        <end position="250"/>
    </location>
</feature>
<evidence type="ECO:0000259" key="1">
    <source>
        <dbReference type="Pfam" id="PF12697"/>
    </source>
</evidence>